<sequence>MIKNKKLFEIKKDVKNYKTYADRAEINMKNFVINVKENRKRLETFISSNRNDQNPIEVFEAVTPSKIEQNSSYYAGVLNEGCEYAPIPLSIALSHLHLWNKCIELDENVTIMEDDLVLNHNFFDLRDKHINTLKNFDLLVLGVNTDWPVEIDFGGGIPKTSLIFSDDVSDRNLTDEQFCFPRLNAFAGACCYVLTPQGARKLREAVFPLTKDTYLLRNANSFWERDFHYVAWNNLGIDIAMTLALSKLEARICLPPISSPKNDWGDSSMPRYQHAAC</sequence>
<evidence type="ECO:0000313" key="2">
    <source>
        <dbReference type="EMBL" id="MCX2564768.1"/>
    </source>
</evidence>
<comment type="caution">
    <text evidence="2">The sequence shown here is derived from an EMBL/GenBank/DDBJ whole genome shotgun (WGS) entry which is preliminary data.</text>
</comment>
<accession>A0ABT3QHJ8</accession>
<dbReference type="RefSeq" id="WP_173560369.1">
    <property type="nucleotide sequence ID" value="NZ_JAPIUZ010000013.1"/>
</dbReference>
<protein>
    <submittedName>
        <fullName evidence="2">Glycosyltransferase family 25 protein</fullName>
    </submittedName>
</protein>
<organism evidence="2 3">
    <name type="scientific">Acetobacter thailandicus</name>
    <dbReference type="NCBI Taxonomy" id="1502842"/>
    <lineage>
        <taxon>Bacteria</taxon>
        <taxon>Pseudomonadati</taxon>
        <taxon>Pseudomonadota</taxon>
        <taxon>Alphaproteobacteria</taxon>
        <taxon>Acetobacterales</taxon>
        <taxon>Acetobacteraceae</taxon>
        <taxon>Acetobacter</taxon>
    </lineage>
</organism>
<keyword evidence="3" id="KW-1185">Reference proteome</keyword>
<dbReference type="Pfam" id="PF01755">
    <property type="entry name" value="Glyco_transf_25"/>
    <property type="match status" value="1"/>
</dbReference>
<evidence type="ECO:0000259" key="1">
    <source>
        <dbReference type="Pfam" id="PF01755"/>
    </source>
</evidence>
<dbReference type="Proteomes" id="UP001301152">
    <property type="component" value="Unassembled WGS sequence"/>
</dbReference>
<feature type="domain" description="Glycosyl transferase family 25" evidence="1">
    <location>
        <begin position="29"/>
        <end position="206"/>
    </location>
</feature>
<gene>
    <name evidence="2" type="ORF">OQ497_12585</name>
</gene>
<name>A0ABT3QHJ8_9PROT</name>
<dbReference type="EMBL" id="JAPIUZ010000013">
    <property type="protein sequence ID" value="MCX2564768.1"/>
    <property type="molecule type" value="Genomic_DNA"/>
</dbReference>
<reference evidence="2 3" key="1">
    <citation type="submission" date="2022-11" db="EMBL/GenBank/DDBJ databases">
        <title>Genome sequencing of Acetobacter type strain.</title>
        <authorList>
            <person name="Heo J."/>
            <person name="Lee D."/>
            <person name="Han B.-H."/>
            <person name="Hong S.-B."/>
            <person name="Kwon S.-W."/>
        </authorList>
    </citation>
    <scope>NUCLEOTIDE SEQUENCE [LARGE SCALE GENOMIC DNA]</scope>
    <source>
        <strain evidence="2 3">KACC 21253</strain>
    </source>
</reference>
<dbReference type="InterPro" id="IPR002654">
    <property type="entry name" value="Glyco_trans_25"/>
</dbReference>
<evidence type="ECO:0000313" key="3">
    <source>
        <dbReference type="Proteomes" id="UP001301152"/>
    </source>
</evidence>
<proteinExistence type="predicted"/>